<keyword evidence="7" id="KW-1185">Reference proteome</keyword>
<evidence type="ECO:0000313" key="6">
    <source>
        <dbReference type="EMBL" id="AFV12982.1"/>
    </source>
</evidence>
<gene>
    <name evidence="6" type="primary">tarA</name>
    <name evidence="6" type="ordered locus">Tph_c28170</name>
</gene>
<dbReference type="STRING" id="1089553.Tph_c28170"/>
<dbReference type="HAMAP" id="MF_02070">
    <property type="entry name" value="TagA_TarA"/>
    <property type="match status" value="1"/>
</dbReference>
<dbReference type="AlphaFoldDB" id="K4LLK5"/>
<evidence type="ECO:0000256" key="1">
    <source>
        <dbReference type="ARBA" id="ARBA00022676"/>
    </source>
</evidence>
<comment type="catalytic activity">
    <reaction evidence="5">
        <text>UDP-N-acetyl-alpha-D-mannosamine + N-acetyl-alpha-D-glucosaminyl-di-trans,octa-cis-undecaprenyl diphosphate = N-acetyl-beta-D-mannosaminyl-(1-&gt;4)-N-acetyl-alpha-D-glucosaminyl di-trans,octa-cis-undecaprenyl diphosphate + UDP + H(+)</text>
        <dbReference type="Rhea" id="RHEA:16053"/>
        <dbReference type="ChEBI" id="CHEBI:15378"/>
        <dbReference type="ChEBI" id="CHEBI:58223"/>
        <dbReference type="ChEBI" id="CHEBI:62959"/>
        <dbReference type="ChEBI" id="CHEBI:68623"/>
        <dbReference type="ChEBI" id="CHEBI:132210"/>
        <dbReference type="EC" id="2.4.1.187"/>
    </reaction>
</comment>
<dbReference type="InterPro" id="IPR034714">
    <property type="entry name" value="TagA_TarA"/>
</dbReference>
<comment type="pathway">
    <text evidence="5">Cell wall biogenesis; teichoic acid biosynthesis.</text>
</comment>
<keyword evidence="3 5" id="KW-0777">Teichoic acid biosynthesis</keyword>
<dbReference type="GO" id="GO:0071555">
    <property type="term" value="P:cell wall organization"/>
    <property type="evidence" value="ECO:0007669"/>
    <property type="project" value="UniProtKB-KW"/>
</dbReference>
<dbReference type="Proteomes" id="UP000000467">
    <property type="component" value="Chromosome"/>
</dbReference>
<dbReference type="RefSeq" id="WP_015051841.1">
    <property type="nucleotide sequence ID" value="NC_018870.1"/>
</dbReference>
<dbReference type="PANTHER" id="PTHR34136:SF1">
    <property type="entry name" value="UDP-N-ACETYL-D-MANNOSAMINURONIC ACID TRANSFERASE"/>
    <property type="match status" value="1"/>
</dbReference>
<dbReference type="EC" id="2.4.1.187" evidence="5"/>
<evidence type="ECO:0000256" key="3">
    <source>
        <dbReference type="ARBA" id="ARBA00022944"/>
    </source>
</evidence>
<reference evidence="6 7" key="1">
    <citation type="journal article" date="2012" name="BMC Genomics">
        <title>Genome-guided analysis of physiological and morphological traits of the fermentative acetate oxidizer Thermacetogenium phaeum.</title>
        <authorList>
            <person name="Oehler D."/>
            <person name="Poehlein A."/>
            <person name="Leimbach A."/>
            <person name="Muller N."/>
            <person name="Daniel R."/>
            <person name="Gottschalk G."/>
            <person name="Schink B."/>
        </authorList>
    </citation>
    <scope>NUCLEOTIDE SEQUENCE [LARGE SCALE GENOMIC DNA]</scope>
    <source>
        <strain evidence="7">ATCC BAA-254 / DSM 26808 / PB</strain>
    </source>
</reference>
<dbReference type="NCBIfam" id="TIGR00696">
    <property type="entry name" value="wecG_tagA_cpsF"/>
    <property type="match status" value="1"/>
</dbReference>
<dbReference type="eggNOG" id="COG1922">
    <property type="taxonomic scope" value="Bacteria"/>
</dbReference>
<protein>
    <recommendedName>
        <fullName evidence="5">N-acetylglucosaminyldiphosphoundecaprenol N-acetyl-beta-D-mannosaminyltransferase</fullName>
        <ecNumber evidence="5">2.4.1.187</ecNumber>
    </recommendedName>
    <alternativeName>
        <fullName evidence="5">N-acetylmannosaminyltransferase</fullName>
    </alternativeName>
    <alternativeName>
        <fullName evidence="5">UDP-N-acetylmannosamine transferase</fullName>
    </alternativeName>
    <alternativeName>
        <fullName evidence="5">UDP-N-acetylmannosamine:N-acetylglucosaminyl pyrophosphorylundecaprenol N-acetylmannosaminyltransferase</fullName>
    </alternativeName>
</protein>
<dbReference type="EMBL" id="CP003732">
    <property type="protein sequence ID" value="AFV12982.1"/>
    <property type="molecule type" value="Genomic_DNA"/>
</dbReference>
<proteinExistence type="inferred from homology"/>
<dbReference type="GO" id="GO:0019350">
    <property type="term" value="P:teichoic acid biosynthetic process"/>
    <property type="evidence" value="ECO:0007669"/>
    <property type="project" value="UniProtKB-UniRule"/>
</dbReference>
<evidence type="ECO:0000256" key="5">
    <source>
        <dbReference type="HAMAP-Rule" id="MF_02070"/>
    </source>
</evidence>
<evidence type="ECO:0000256" key="4">
    <source>
        <dbReference type="ARBA" id="ARBA00023316"/>
    </source>
</evidence>
<dbReference type="KEGG" id="tpz:Tph_c28170"/>
<dbReference type="Pfam" id="PF03808">
    <property type="entry name" value="Glyco_tran_WecG"/>
    <property type="match status" value="1"/>
</dbReference>
<keyword evidence="2 5" id="KW-0808">Transferase</keyword>
<dbReference type="PANTHER" id="PTHR34136">
    <property type="match status" value="1"/>
</dbReference>
<dbReference type="HOGENOM" id="CLU_063203_3_1_9"/>
<dbReference type="UniPathway" id="UPA00632"/>
<name>K4LLK5_THEPS</name>
<dbReference type="CDD" id="cd06533">
    <property type="entry name" value="Glyco_transf_WecG_TagA"/>
    <property type="match status" value="1"/>
</dbReference>
<keyword evidence="1 5" id="KW-0328">Glycosyltransferase</keyword>
<evidence type="ECO:0000313" key="7">
    <source>
        <dbReference type="Proteomes" id="UP000000467"/>
    </source>
</evidence>
<sequence length="263" mass="29010">MAGMPPERRNVLGVGIHPLTLSGAVELIGSWINSGSPVTRQVVTLNPEMLYRAQSDPALRDLLNGADLVVPDGHGIVWAGRRLGCPFPERVAGIDLISSLAERGARQGWRFYLLGAKPGVAAAAAENLCRSYPGLAIAGAEHGYFRKDELARVLAGIRAARPDLLLVGLGSPRQEFFIWAHRRELGVPVAIGVGGSFDVISGRLRRAPRILQRLRLEWLFRAIQEPRRWRRLLVLPSYVLLVLRQPREGGCRGGKKVFQERKK</sequence>
<comment type="function">
    <text evidence="5">Catalyzes the conversion of GlcNAc-PP-undecaprenol into ManNAc-GlcNAc-PP-undecaprenol, the first committed lipid intermediate in the de novo synthesis of teichoic acid.</text>
</comment>
<evidence type="ECO:0000256" key="2">
    <source>
        <dbReference type="ARBA" id="ARBA00022679"/>
    </source>
</evidence>
<comment type="similarity">
    <text evidence="5">Belongs to the glycosyltransferase 26 family. TagA/TarA subfamily.</text>
</comment>
<dbReference type="GO" id="GO:0047244">
    <property type="term" value="F:N-acetylglucosaminyldiphosphoundecaprenol N-acetyl-beta-D-mannosaminyltransferase activity"/>
    <property type="evidence" value="ECO:0007669"/>
    <property type="project" value="UniProtKB-UniRule"/>
</dbReference>
<organism evidence="6 7">
    <name type="scientific">Thermacetogenium phaeum (strain ATCC BAA-254 / DSM 26808 / PB)</name>
    <dbReference type="NCBI Taxonomy" id="1089553"/>
    <lineage>
        <taxon>Bacteria</taxon>
        <taxon>Bacillati</taxon>
        <taxon>Bacillota</taxon>
        <taxon>Clostridia</taxon>
        <taxon>Thermoanaerobacterales</taxon>
        <taxon>Thermoanaerobacteraceae</taxon>
        <taxon>Thermacetogenium</taxon>
    </lineage>
</organism>
<accession>K4LLK5</accession>
<dbReference type="InterPro" id="IPR004629">
    <property type="entry name" value="WecG_TagA_CpsF"/>
</dbReference>
<keyword evidence="4 5" id="KW-0961">Cell wall biogenesis/degradation</keyword>